<keyword evidence="1" id="KW-0418">Kinase</keyword>
<dbReference type="GO" id="GO:0016301">
    <property type="term" value="F:kinase activity"/>
    <property type="evidence" value="ECO:0007669"/>
    <property type="project" value="UniProtKB-KW"/>
</dbReference>
<dbReference type="AlphaFoldDB" id="A0A5A7RE42"/>
<sequence length="105" mass="11942">NKRISLRSKMVTIAADTMEGFGEIRGRRNVIFPTVQEKSQRIPVCPVSIKGEISPFFHNLKLDKLKAKRVPPSMTPNLIAGMLPVIINQIKPPTERRIPDETQYF</sequence>
<feature type="non-terminal residue" evidence="1">
    <location>
        <position position="105"/>
    </location>
</feature>
<evidence type="ECO:0000313" key="1">
    <source>
        <dbReference type="EMBL" id="GER55708.1"/>
    </source>
</evidence>
<keyword evidence="1" id="KW-0808">Transferase</keyword>
<gene>
    <name evidence="1" type="ORF">STAS_33396</name>
</gene>
<reference evidence="2" key="1">
    <citation type="journal article" date="2019" name="Curr. Biol.">
        <title>Genome Sequence of Striga asiatica Provides Insight into the Evolution of Plant Parasitism.</title>
        <authorList>
            <person name="Yoshida S."/>
            <person name="Kim S."/>
            <person name="Wafula E.K."/>
            <person name="Tanskanen J."/>
            <person name="Kim Y.M."/>
            <person name="Honaas L."/>
            <person name="Yang Z."/>
            <person name="Spallek T."/>
            <person name="Conn C.E."/>
            <person name="Ichihashi Y."/>
            <person name="Cheong K."/>
            <person name="Cui S."/>
            <person name="Der J.P."/>
            <person name="Gundlach H."/>
            <person name="Jiao Y."/>
            <person name="Hori C."/>
            <person name="Ishida J.K."/>
            <person name="Kasahara H."/>
            <person name="Kiba T."/>
            <person name="Kim M.S."/>
            <person name="Koo N."/>
            <person name="Laohavisit A."/>
            <person name="Lee Y.H."/>
            <person name="Lumba S."/>
            <person name="McCourt P."/>
            <person name="Mortimer J.C."/>
            <person name="Mutuku J.M."/>
            <person name="Nomura T."/>
            <person name="Sasaki-Sekimoto Y."/>
            <person name="Seto Y."/>
            <person name="Wang Y."/>
            <person name="Wakatake T."/>
            <person name="Sakakibara H."/>
            <person name="Demura T."/>
            <person name="Yamaguchi S."/>
            <person name="Yoneyama K."/>
            <person name="Manabe R.I."/>
            <person name="Nelson D.C."/>
            <person name="Schulman A.H."/>
            <person name="Timko M.P."/>
            <person name="dePamphilis C.W."/>
            <person name="Choi D."/>
            <person name="Shirasu K."/>
        </authorList>
    </citation>
    <scope>NUCLEOTIDE SEQUENCE [LARGE SCALE GENOMIC DNA]</scope>
    <source>
        <strain evidence="2">cv. UVA1</strain>
    </source>
</reference>
<protein>
    <submittedName>
        <fullName evidence="1">PH-protein kinase domain containing protein</fullName>
    </submittedName>
</protein>
<feature type="non-terminal residue" evidence="1">
    <location>
        <position position="1"/>
    </location>
</feature>
<comment type="caution">
    <text evidence="1">The sequence shown here is derived from an EMBL/GenBank/DDBJ whole genome shotgun (WGS) entry which is preliminary data.</text>
</comment>
<dbReference type="EMBL" id="BKCP01012181">
    <property type="protein sequence ID" value="GER55708.1"/>
    <property type="molecule type" value="Genomic_DNA"/>
</dbReference>
<name>A0A5A7RE42_STRAF</name>
<proteinExistence type="predicted"/>
<dbReference type="Proteomes" id="UP000325081">
    <property type="component" value="Unassembled WGS sequence"/>
</dbReference>
<organism evidence="1 2">
    <name type="scientific">Striga asiatica</name>
    <name type="common">Asiatic witchweed</name>
    <name type="synonym">Buchnera asiatica</name>
    <dbReference type="NCBI Taxonomy" id="4170"/>
    <lineage>
        <taxon>Eukaryota</taxon>
        <taxon>Viridiplantae</taxon>
        <taxon>Streptophyta</taxon>
        <taxon>Embryophyta</taxon>
        <taxon>Tracheophyta</taxon>
        <taxon>Spermatophyta</taxon>
        <taxon>Magnoliopsida</taxon>
        <taxon>eudicotyledons</taxon>
        <taxon>Gunneridae</taxon>
        <taxon>Pentapetalae</taxon>
        <taxon>asterids</taxon>
        <taxon>lamiids</taxon>
        <taxon>Lamiales</taxon>
        <taxon>Orobanchaceae</taxon>
        <taxon>Buchnereae</taxon>
        <taxon>Striga</taxon>
    </lineage>
</organism>
<evidence type="ECO:0000313" key="2">
    <source>
        <dbReference type="Proteomes" id="UP000325081"/>
    </source>
</evidence>
<keyword evidence="2" id="KW-1185">Reference proteome</keyword>
<accession>A0A5A7RE42</accession>